<dbReference type="Gene3D" id="3.90.640.10">
    <property type="entry name" value="Actin, Chain A, domain 4"/>
    <property type="match status" value="1"/>
</dbReference>
<protein>
    <recommendedName>
        <fullName evidence="4">Actin-like ATPase domain-containing protein</fullName>
    </recommendedName>
</protein>
<feature type="compositionally biased region" description="Low complexity" evidence="1">
    <location>
        <begin position="24"/>
        <end position="46"/>
    </location>
</feature>
<dbReference type="Gene3D" id="3.30.420.40">
    <property type="match status" value="2"/>
</dbReference>
<sequence>MVKAYQEIVRASSRRDPASGRAQPLASTSTGAASPASTTTAGLAPPVQNGTKSKDKSTEGGGGEKKGRFHRLARLQIGGSSHSAASKRDKGKGKAGKADDDVDASLQEEGTVDAAAARRTLNGKGGYPASETDGRGTLASSHRPAYPHPHPHHHRYPQQQQFLAPPLVGPNGALMYPPPPPMGYPYPYPPPPAPPHPGIYPGYPYGPYPPPPRDLAPQQHYANGGGYSSSSAAATAPTLPPLSAAASSSAARTGTGASTSPTSPNTPTSAAHYYPYVASQPKRQQDLQSRDAMASPQSFRSRGSGGQGGGEDGDVEEVEQEALDESGRLVRNGDGGTDFRRGGARDGDDDHGDVGEEARESLGNGYANGFTGPLSSGRVISGSSAASTNPNGSTGLPPGAAPPLRSPPSIAPSHRSGRSLAATSHRSGRSRTSAAIPGGMAGPPPVGAYPGGGGYPYPYPPPPPGYPPIPPYGYPPYPGYGPPPPPPPPHMRLAPPSPAPTSSTTRATPANGNGGRSSRGPRSVASMSQASLAASSSRGGGVPNPAAAYPYPYYPPMMAHSPPPPSQPPVPLQSQVGSTYDPAVYAVAQNMERERERERLRLRTDLGQVSKGKERERLGTGPSVMNSRGQAKTQAQREDEGKMSVGIDFGTTFSGIAYGSSRVFDGQIRQILNWPGSYETYRKVPTCILYEQHDPSEEAKIVSWGLEAKNTTVREGFVKCEWFKLLLSPESLRSGVPDPWLPPLPAGKNVVDVIADFLRCIWRYARRVITEEIGSVVDLNAADVLLTVPAAWDAAACSLMRESALRAGLVQSSRGGDTQWRDRLQIITEPEAGAIHASTLATLHHLRPSQSFLLCDAGGGTVDTAVYKLMGQLSELEIAEMCVRSGANTGSLFVDLKFEELLRRILKDHPVHLEPASMATFIHAFAEGDKLAYHGTAEDDEAIFRFNCFNVEDSHDPSVGLEYGELAIPGKMLKTEVFDPIIDQVLELLSTQIAKIGHTSLDAIILVGGFSASEYLYTRVRQAFGADVPVVVRPQDCDTATLRGAARYGLGLKMGRGGGAVLRKGERLRSRFCKFIKDPHDSVFTAHLFVSNSEELYRYTDEGDLAELCRWTVDLAALPRFREIERGGGGYIEFDLGLQLDSAEVRGVLMTEDGIECGAATFEFLGT</sequence>
<feature type="region of interest" description="Disordered" evidence="1">
    <location>
        <begin position="610"/>
        <end position="642"/>
    </location>
</feature>
<dbReference type="PANTHER" id="PTHR14187">
    <property type="entry name" value="ALPHA KINASE/ELONGATION FACTOR 2 KINASE"/>
    <property type="match status" value="1"/>
</dbReference>
<evidence type="ECO:0000256" key="1">
    <source>
        <dbReference type="SAM" id="MobiDB-lite"/>
    </source>
</evidence>
<comment type="caution">
    <text evidence="2">The sequence shown here is derived from an EMBL/GenBank/DDBJ whole genome shotgun (WGS) entry which is preliminary data.</text>
</comment>
<keyword evidence="3" id="KW-1185">Reference proteome</keyword>
<feature type="compositionally biased region" description="Pro residues" evidence="1">
    <location>
        <begin position="205"/>
        <end position="214"/>
    </location>
</feature>
<dbReference type="PANTHER" id="PTHR14187:SF5">
    <property type="entry name" value="HEAT SHOCK 70 KDA PROTEIN 12A"/>
    <property type="match status" value="1"/>
</dbReference>
<proteinExistence type="predicted"/>
<feature type="compositionally biased region" description="Low complexity" evidence="1">
    <location>
        <begin position="500"/>
        <end position="511"/>
    </location>
</feature>
<feature type="compositionally biased region" description="Low complexity" evidence="1">
    <location>
        <begin position="518"/>
        <end position="550"/>
    </location>
</feature>
<feature type="compositionally biased region" description="Polar residues" evidence="1">
    <location>
        <begin position="381"/>
        <end position="394"/>
    </location>
</feature>
<feature type="compositionally biased region" description="Basic and acidic residues" evidence="1">
    <location>
        <begin position="337"/>
        <end position="360"/>
    </location>
</feature>
<organism evidence="2 3">
    <name type="scientific">Rhodotorula mucilaginosa</name>
    <name type="common">Yeast</name>
    <name type="synonym">Rhodotorula rubra</name>
    <dbReference type="NCBI Taxonomy" id="5537"/>
    <lineage>
        <taxon>Eukaryota</taxon>
        <taxon>Fungi</taxon>
        <taxon>Dikarya</taxon>
        <taxon>Basidiomycota</taxon>
        <taxon>Pucciniomycotina</taxon>
        <taxon>Microbotryomycetes</taxon>
        <taxon>Sporidiobolales</taxon>
        <taxon>Sporidiobolaceae</taxon>
        <taxon>Rhodotorula</taxon>
    </lineage>
</organism>
<gene>
    <name evidence="2" type="ORF">C6P46_003882</name>
</gene>
<feature type="region of interest" description="Disordered" evidence="1">
    <location>
        <begin position="1"/>
        <end position="158"/>
    </location>
</feature>
<feature type="compositionally biased region" description="Pro residues" evidence="1">
    <location>
        <begin position="399"/>
        <end position="410"/>
    </location>
</feature>
<feature type="compositionally biased region" description="Acidic residues" evidence="1">
    <location>
        <begin position="311"/>
        <end position="324"/>
    </location>
</feature>
<evidence type="ECO:0008006" key="4">
    <source>
        <dbReference type="Google" id="ProtNLM"/>
    </source>
</evidence>
<dbReference type="Proteomes" id="UP000777482">
    <property type="component" value="Unassembled WGS sequence"/>
</dbReference>
<feature type="compositionally biased region" description="Low complexity" evidence="1">
    <location>
        <begin position="228"/>
        <end position="271"/>
    </location>
</feature>
<feature type="compositionally biased region" description="Polar residues" evidence="1">
    <location>
        <begin position="421"/>
        <end position="433"/>
    </location>
</feature>
<dbReference type="EMBL" id="PUHQ01000033">
    <property type="protein sequence ID" value="KAG0661661.1"/>
    <property type="molecule type" value="Genomic_DNA"/>
</dbReference>
<dbReference type="SUPFAM" id="SSF53067">
    <property type="entry name" value="Actin-like ATPase domain"/>
    <property type="match status" value="2"/>
</dbReference>
<dbReference type="AlphaFoldDB" id="A0A9P7B722"/>
<feature type="region of interest" description="Disordered" evidence="1">
    <location>
        <begin position="205"/>
        <end position="550"/>
    </location>
</feature>
<evidence type="ECO:0000313" key="3">
    <source>
        <dbReference type="Proteomes" id="UP000777482"/>
    </source>
</evidence>
<feature type="compositionally biased region" description="Basic and acidic residues" evidence="1">
    <location>
        <begin position="52"/>
        <end position="66"/>
    </location>
</feature>
<dbReference type="OrthoDB" id="2963168at2759"/>
<evidence type="ECO:0000313" key="2">
    <source>
        <dbReference type="EMBL" id="KAG0661661.1"/>
    </source>
</evidence>
<feature type="compositionally biased region" description="Polar residues" evidence="1">
    <location>
        <begin position="623"/>
        <end position="634"/>
    </location>
</feature>
<dbReference type="InterPro" id="IPR043129">
    <property type="entry name" value="ATPase_NBD"/>
</dbReference>
<feature type="compositionally biased region" description="Pro residues" evidence="1">
    <location>
        <begin position="457"/>
        <end position="499"/>
    </location>
</feature>
<accession>A0A9P7B722</accession>
<name>A0A9P7B722_RHOMI</name>
<dbReference type="CDD" id="cd10170">
    <property type="entry name" value="ASKHA_NBD_HSP70"/>
    <property type="match status" value="1"/>
</dbReference>
<reference evidence="2 3" key="1">
    <citation type="submission" date="2020-11" db="EMBL/GenBank/DDBJ databases">
        <title>Kefir isolates.</title>
        <authorList>
            <person name="Marcisauskas S."/>
            <person name="Kim Y."/>
            <person name="Blasche S."/>
        </authorList>
    </citation>
    <scope>NUCLEOTIDE SEQUENCE [LARGE SCALE GENOMIC DNA]</scope>
    <source>
        <strain evidence="2 3">KR</strain>
    </source>
</reference>